<dbReference type="EMBL" id="UOGC01000004">
    <property type="protein sequence ID" value="VAX15248.1"/>
    <property type="molecule type" value="Genomic_DNA"/>
</dbReference>
<name>A0A3B1BUN0_9ZZZZ</name>
<dbReference type="Pfam" id="PF00027">
    <property type="entry name" value="cNMP_binding"/>
    <property type="match status" value="1"/>
</dbReference>
<dbReference type="SMART" id="SM00100">
    <property type="entry name" value="cNMP"/>
    <property type="match status" value="1"/>
</dbReference>
<dbReference type="PROSITE" id="PS50042">
    <property type="entry name" value="CNMP_BINDING_3"/>
    <property type="match status" value="1"/>
</dbReference>
<dbReference type="PROSITE" id="PS00889">
    <property type="entry name" value="CNMP_BINDING_2"/>
    <property type="match status" value="1"/>
</dbReference>
<sequence length="154" mass="17111">MAIDYEYIKTIMCEVPQFDQLTPEELDTLSKHVTHRNVPAGTVLCKEGSLGDSLYYVVDGKIEIRKESVDGRQTVLARFNKGGSVGEMSLVENSPRSATATAVEDAELLILRKDSFEKILESAPHIGIKILKNISLSLSTRLRHTSGRFADIFK</sequence>
<reference evidence="2" key="1">
    <citation type="submission" date="2018-06" db="EMBL/GenBank/DDBJ databases">
        <authorList>
            <person name="Zhirakovskaya E."/>
        </authorList>
    </citation>
    <scope>NUCLEOTIDE SEQUENCE</scope>
</reference>
<dbReference type="CDD" id="cd00038">
    <property type="entry name" value="CAP_ED"/>
    <property type="match status" value="1"/>
</dbReference>
<gene>
    <name evidence="2" type="ORF">MNBD_NITROSPINAE01-1673</name>
</gene>
<dbReference type="InterPro" id="IPR014710">
    <property type="entry name" value="RmlC-like_jellyroll"/>
</dbReference>
<evidence type="ECO:0000259" key="1">
    <source>
        <dbReference type="PROSITE" id="PS50042"/>
    </source>
</evidence>
<evidence type="ECO:0000313" key="2">
    <source>
        <dbReference type="EMBL" id="VAX15248.1"/>
    </source>
</evidence>
<feature type="domain" description="Cyclic nucleotide-binding" evidence="1">
    <location>
        <begin position="17"/>
        <end position="120"/>
    </location>
</feature>
<protein>
    <recommendedName>
        <fullName evidence="1">Cyclic nucleotide-binding domain-containing protein</fullName>
    </recommendedName>
</protein>
<dbReference type="SUPFAM" id="SSF51206">
    <property type="entry name" value="cAMP-binding domain-like"/>
    <property type="match status" value="1"/>
</dbReference>
<dbReference type="Gene3D" id="2.60.120.10">
    <property type="entry name" value="Jelly Rolls"/>
    <property type="match status" value="1"/>
</dbReference>
<dbReference type="PANTHER" id="PTHR23011:SF28">
    <property type="entry name" value="CYCLIC NUCLEOTIDE-BINDING DOMAIN CONTAINING PROTEIN"/>
    <property type="match status" value="1"/>
</dbReference>
<dbReference type="AlphaFoldDB" id="A0A3B1BUN0"/>
<proteinExistence type="predicted"/>
<accession>A0A3B1BUN0</accession>
<dbReference type="PANTHER" id="PTHR23011">
    <property type="entry name" value="CYCLIC NUCLEOTIDE-BINDING DOMAIN CONTAINING PROTEIN"/>
    <property type="match status" value="1"/>
</dbReference>
<dbReference type="InterPro" id="IPR000595">
    <property type="entry name" value="cNMP-bd_dom"/>
</dbReference>
<organism evidence="2">
    <name type="scientific">hydrothermal vent metagenome</name>
    <dbReference type="NCBI Taxonomy" id="652676"/>
    <lineage>
        <taxon>unclassified sequences</taxon>
        <taxon>metagenomes</taxon>
        <taxon>ecological metagenomes</taxon>
    </lineage>
</organism>
<dbReference type="InterPro" id="IPR018490">
    <property type="entry name" value="cNMP-bd_dom_sf"/>
</dbReference>
<dbReference type="InterPro" id="IPR018488">
    <property type="entry name" value="cNMP-bd_CS"/>
</dbReference>